<proteinExistence type="predicted"/>
<gene>
    <name evidence="1" type="ORF">GCM10022256_20770</name>
</gene>
<organism evidence="1 2">
    <name type="scientific">Frondihabitans peucedani</name>
    <dbReference type="NCBI Taxonomy" id="598626"/>
    <lineage>
        <taxon>Bacteria</taxon>
        <taxon>Bacillati</taxon>
        <taxon>Actinomycetota</taxon>
        <taxon>Actinomycetes</taxon>
        <taxon>Micrococcales</taxon>
        <taxon>Microbacteriaceae</taxon>
        <taxon>Frondihabitans</taxon>
    </lineage>
</organism>
<sequence>MTQTLLLPPRDRLALSSPLVISGAKDRAVRRAAASGDLVTLGHGVHVAADAWREADDDERFRLRIAAARRVSRSEPVLSHAAAAFIWDLPWIGPWPAQVPATDPTRAFTRSAQLVRWHAAPLAVGDVVRCEGVLVTDPHRTSIDLALTLPFPEAVAIIDGCLNRGLSTRADLSARLDGRKSARRAMSARRALAFGDPGAASAGESLSRVAIAESGLCAPELQRAFHDHRGLIGYVDFWWAEAGVVGEFDGVKKYLRSVYRGGRSMEQVLLDEKRRSDRLLAAPGVRRLVRWGWKEARDPALLRAVLASVGVTGRR</sequence>
<accession>A0ABP8E2I4</accession>
<reference evidence="2" key="1">
    <citation type="journal article" date="2019" name="Int. J. Syst. Evol. Microbiol.">
        <title>The Global Catalogue of Microorganisms (GCM) 10K type strain sequencing project: providing services to taxonomists for standard genome sequencing and annotation.</title>
        <authorList>
            <consortium name="The Broad Institute Genomics Platform"/>
            <consortium name="The Broad Institute Genome Sequencing Center for Infectious Disease"/>
            <person name="Wu L."/>
            <person name="Ma J."/>
        </authorList>
    </citation>
    <scope>NUCLEOTIDE SEQUENCE [LARGE SCALE GENOMIC DNA]</scope>
    <source>
        <strain evidence="2">JCM 17442</strain>
    </source>
</reference>
<dbReference type="RefSeq" id="WP_344795702.1">
    <property type="nucleotide sequence ID" value="NZ_BAABAU010000001.1"/>
</dbReference>
<name>A0ABP8E2I4_9MICO</name>
<evidence type="ECO:0008006" key="3">
    <source>
        <dbReference type="Google" id="ProtNLM"/>
    </source>
</evidence>
<comment type="caution">
    <text evidence="1">The sequence shown here is derived from an EMBL/GenBank/DDBJ whole genome shotgun (WGS) entry which is preliminary data.</text>
</comment>
<evidence type="ECO:0000313" key="2">
    <source>
        <dbReference type="Proteomes" id="UP001501594"/>
    </source>
</evidence>
<dbReference type="EMBL" id="BAABAU010000001">
    <property type="protein sequence ID" value="GAA4266465.1"/>
    <property type="molecule type" value="Genomic_DNA"/>
</dbReference>
<dbReference type="Proteomes" id="UP001501594">
    <property type="component" value="Unassembled WGS sequence"/>
</dbReference>
<protein>
    <recommendedName>
        <fullName evidence="3">Transcriptional regulator, AbiEi antitoxin, Type IV TA system</fullName>
    </recommendedName>
</protein>
<evidence type="ECO:0000313" key="1">
    <source>
        <dbReference type="EMBL" id="GAA4266465.1"/>
    </source>
</evidence>
<keyword evidence="2" id="KW-1185">Reference proteome</keyword>